<dbReference type="InterPro" id="IPR013519">
    <property type="entry name" value="Int_alpha_beta-p"/>
</dbReference>
<evidence type="ECO:0000313" key="1">
    <source>
        <dbReference type="EMBL" id="KAG8223784.1"/>
    </source>
</evidence>
<evidence type="ECO:0000313" key="2">
    <source>
        <dbReference type="Proteomes" id="UP000792457"/>
    </source>
</evidence>
<dbReference type="GO" id="GO:0005178">
    <property type="term" value="F:integrin binding"/>
    <property type="evidence" value="ECO:0007669"/>
    <property type="project" value="TreeGrafter"/>
</dbReference>
<keyword evidence="2" id="KW-1185">Reference proteome</keyword>
<dbReference type="InterPro" id="IPR028994">
    <property type="entry name" value="Integrin_alpha_N"/>
</dbReference>
<feature type="non-terminal residue" evidence="1">
    <location>
        <position position="1"/>
    </location>
</feature>
<dbReference type="OrthoDB" id="5573735at2759"/>
<dbReference type="GO" id="GO:0098609">
    <property type="term" value="P:cell-cell adhesion"/>
    <property type="evidence" value="ECO:0007669"/>
    <property type="project" value="TreeGrafter"/>
</dbReference>
<dbReference type="Proteomes" id="UP000792457">
    <property type="component" value="Unassembled WGS sequence"/>
</dbReference>
<dbReference type="GO" id="GO:0007229">
    <property type="term" value="P:integrin-mediated signaling pathway"/>
    <property type="evidence" value="ECO:0007669"/>
    <property type="project" value="TreeGrafter"/>
</dbReference>
<dbReference type="GO" id="GO:0009897">
    <property type="term" value="C:external side of plasma membrane"/>
    <property type="evidence" value="ECO:0007669"/>
    <property type="project" value="TreeGrafter"/>
</dbReference>
<proteinExistence type="predicted"/>
<dbReference type="AlphaFoldDB" id="A0A8K0JX59"/>
<dbReference type="EMBL" id="KZ308173">
    <property type="protein sequence ID" value="KAG8223784.1"/>
    <property type="molecule type" value="Genomic_DNA"/>
</dbReference>
<accession>A0A8K0JX59</accession>
<dbReference type="GO" id="GO:0007160">
    <property type="term" value="P:cell-matrix adhesion"/>
    <property type="evidence" value="ECO:0007669"/>
    <property type="project" value="TreeGrafter"/>
</dbReference>
<sequence length="233" mass="26205">MNDDESDDIIIGAPFYAAENNHKGKGFDEGRIEVRLSKPNEDKIFQVGKATGGRFGYAVSFLGRLCPNEPPKIGVAAPNEDEGRGVVYIYSYEAEKLTETQRLVAKHLYDQLKGFGSYIITHPADIDENKVADVAVGAYRSGHAVVFRGKPVVQWNTKMIAKSETITPYSNIFSFESCISFEGIEYIKKVDVERFLDLDPDHQRCHLNGRNNNSAVITVYQWKEKCELFNVTL</sequence>
<name>A0A8K0JX59_LADFU</name>
<reference evidence="1" key="2">
    <citation type="submission" date="2017-10" db="EMBL/GenBank/DDBJ databases">
        <title>Ladona fulva Genome sequencing and assembly.</title>
        <authorList>
            <person name="Murali S."/>
            <person name="Richards S."/>
            <person name="Bandaranaike D."/>
            <person name="Bellair M."/>
            <person name="Blankenburg K."/>
            <person name="Chao H."/>
            <person name="Dinh H."/>
            <person name="Doddapaneni H."/>
            <person name="Dugan-Rocha S."/>
            <person name="Elkadiri S."/>
            <person name="Gnanaolivu R."/>
            <person name="Hernandez B."/>
            <person name="Skinner E."/>
            <person name="Javaid M."/>
            <person name="Lee S."/>
            <person name="Li M."/>
            <person name="Ming W."/>
            <person name="Munidasa M."/>
            <person name="Muniz J."/>
            <person name="Nguyen L."/>
            <person name="Hughes D."/>
            <person name="Osuji N."/>
            <person name="Pu L.-L."/>
            <person name="Puazo M."/>
            <person name="Qu C."/>
            <person name="Quiroz J."/>
            <person name="Raj R."/>
            <person name="Weissenberger G."/>
            <person name="Xin Y."/>
            <person name="Zou X."/>
            <person name="Han Y."/>
            <person name="Worley K."/>
            <person name="Muzny D."/>
            <person name="Gibbs R."/>
        </authorList>
    </citation>
    <scope>NUCLEOTIDE SEQUENCE</scope>
    <source>
        <strain evidence="1">Sampled in the wild</strain>
    </source>
</reference>
<comment type="caution">
    <text evidence="1">The sequence shown here is derived from an EMBL/GenBank/DDBJ whole genome shotgun (WGS) entry which is preliminary data.</text>
</comment>
<dbReference type="SUPFAM" id="SSF69318">
    <property type="entry name" value="Integrin alpha N-terminal domain"/>
    <property type="match status" value="1"/>
</dbReference>
<gene>
    <name evidence="1" type="ORF">J437_LFUL001504</name>
</gene>
<dbReference type="GO" id="GO:0008305">
    <property type="term" value="C:integrin complex"/>
    <property type="evidence" value="ECO:0007669"/>
    <property type="project" value="TreeGrafter"/>
</dbReference>
<reference evidence="1" key="1">
    <citation type="submission" date="2013-04" db="EMBL/GenBank/DDBJ databases">
        <authorList>
            <person name="Qu J."/>
            <person name="Murali S.C."/>
            <person name="Bandaranaike D."/>
            <person name="Bellair M."/>
            <person name="Blankenburg K."/>
            <person name="Chao H."/>
            <person name="Dinh H."/>
            <person name="Doddapaneni H."/>
            <person name="Downs B."/>
            <person name="Dugan-Rocha S."/>
            <person name="Elkadiri S."/>
            <person name="Gnanaolivu R.D."/>
            <person name="Hernandez B."/>
            <person name="Javaid M."/>
            <person name="Jayaseelan J.C."/>
            <person name="Lee S."/>
            <person name="Li M."/>
            <person name="Ming W."/>
            <person name="Munidasa M."/>
            <person name="Muniz J."/>
            <person name="Nguyen L."/>
            <person name="Ongeri F."/>
            <person name="Osuji N."/>
            <person name="Pu L.-L."/>
            <person name="Puazo M."/>
            <person name="Qu C."/>
            <person name="Quiroz J."/>
            <person name="Raj R."/>
            <person name="Weissenberger G."/>
            <person name="Xin Y."/>
            <person name="Zou X."/>
            <person name="Han Y."/>
            <person name="Richards S."/>
            <person name="Worley K."/>
            <person name="Muzny D."/>
            <person name="Gibbs R."/>
        </authorList>
    </citation>
    <scope>NUCLEOTIDE SEQUENCE</scope>
    <source>
        <strain evidence="1">Sampled in the wild</strain>
    </source>
</reference>
<dbReference type="GO" id="GO:0033627">
    <property type="term" value="P:cell adhesion mediated by integrin"/>
    <property type="evidence" value="ECO:0007669"/>
    <property type="project" value="TreeGrafter"/>
</dbReference>
<organism evidence="1 2">
    <name type="scientific">Ladona fulva</name>
    <name type="common">Scarce chaser dragonfly</name>
    <name type="synonym">Libellula fulva</name>
    <dbReference type="NCBI Taxonomy" id="123851"/>
    <lineage>
        <taxon>Eukaryota</taxon>
        <taxon>Metazoa</taxon>
        <taxon>Ecdysozoa</taxon>
        <taxon>Arthropoda</taxon>
        <taxon>Hexapoda</taxon>
        <taxon>Insecta</taxon>
        <taxon>Pterygota</taxon>
        <taxon>Palaeoptera</taxon>
        <taxon>Odonata</taxon>
        <taxon>Epiprocta</taxon>
        <taxon>Anisoptera</taxon>
        <taxon>Libelluloidea</taxon>
        <taxon>Libellulidae</taxon>
        <taxon>Ladona</taxon>
    </lineage>
</organism>
<dbReference type="SMART" id="SM00191">
    <property type="entry name" value="Int_alpha"/>
    <property type="match status" value="2"/>
</dbReference>
<protein>
    <submittedName>
        <fullName evidence="1">Uncharacterized protein</fullName>
    </submittedName>
</protein>
<dbReference type="Gene3D" id="2.130.10.130">
    <property type="entry name" value="Integrin alpha, N-terminal"/>
    <property type="match status" value="1"/>
</dbReference>
<dbReference type="PANTHER" id="PTHR23220:SF83">
    <property type="entry name" value="INTEGRIN ALPHA-PS3-RELATED"/>
    <property type="match status" value="1"/>
</dbReference>
<dbReference type="PANTHER" id="PTHR23220">
    <property type="entry name" value="INTEGRIN ALPHA"/>
    <property type="match status" value="1"/>
</dbReference>